<dbReference type="Pfam" id="PF12773">
    <property type="entry name" value="DZR"/>
    <property type="match status" value="1"/>
</dbReference>
<evidence type="ECO:0000259" key="1">
    <source>
        <dbReference type="Pfam" id="PF12773"/>
    </source>
</evidence>
<dbReference type="AlphaFoldDB" id="F2JIX1"/>
<organism evidence="2 3">
    <name type="scientific">Cellulosilyticum lentocellum (strain ATCC 49066 / DSM 5427 / NCIMB 11756 / RHM5)</name>
    <name type="common">Clostridium lentocellum</name>
    <dbReference type="NCBI Taxonomy" id="642492"/>
    <lineage>
        <taxon>Bacteria</taxon>
        <taxon>Bacillati</taxon>
        <taxon>Bacillota</taxon>
        <taxon>Clostridia</taxon>
        <taxon>Lachnospirales</taxon>
        <taxon>Cellulosilyticaceae</taxon>
        <taxon>Cellulosilyticum</taxon>
    </lineage>
</organism>
<dbReference type="RefSeq" id="WP_013655344.1">
    <property type="nucleotide sequence ID" value="NC_015275.1"/>
</dbReference>
<dbReference type="Proteomes" id="UP000008467">
    <property type="component" value="Chromosome"/>
</dbReference>
<dbReference type="STRING" id="642492.Clole_0296"/>
<name>F2JIX1_CELLD</name>
<gene>
    <name evidence="2" type="ordered locus">Clole_0296</name>
</gene>
<accession>F2JIX1</accession>
<dbReference type="InterPro" id="IPR025874">
    <property type="entry name" value="DZR"/>
</dbReference>
<reference evidence="2 3" key="1">
    <citation type="journal article" date="2011" name="J. Bacteriol.">
        <title>Complete genome sequence of the cellulose-degrading bacterium Cellulosilyticum lentocellum.</title>
        <authorList>
            <consortium name="US DOE Joint Genome Institute"/>
            <person name="Miller D.A."/>
            <person name="Suen G."/>
            <person name="Bruce D."/>
            <person name="Copeland A."/>
            <person name="Cheng J.F."/>
            <person name="Detter C."/>
            <person name="Goodwin L.A."/>
            <person name="Han C.S."/>
            <person name="Hauser L.J."/>
            <person name="Land M.L."/>
            <person name="Lapidus A."/>
            <person name="Lucas S."/>
            <person name="Meincke L."/>
            <person name="Pitluck S."/>
            <person name="Tapia R."/>
            <person name="Teshima H."/>
            <person name="Woyke T."/>
            <person name="Fox B.G."/>
            <person name="Angert E.R."/>
            <person name="Currie C.R."/>
        </authorList>
    </citation>
    <scope>NUCLEOTIDE SEQUENCE [LARGE SCALE GENOMIC DNA]</scope>
    <source>
        <strain evidence="3">ATCC 49066 / DSM 5427 / NCIMB 11756 / RHM5</strain>
    </source>
</reference>
<feature type="domain" description="DZANK-type" evidence="1">
    <location>
        <begin position="66"/>
        <end position="116"/>
    </location>
</feature>
<keyword evidence="3" id="KW-1185">Reference proteome</keyword>
<dbReference type="EMBL" id="CP002582">
    <property type="protein sequence ID" value="ADZ82043.1"/>
    <property type="molecule type" value="Genomic_DNA"/>
</dbReference>
<dbReference type="HOGENOM" id="CLU_1934278_0_0_9"/>
<proteinExistence type="predicted"/>
<protein>
    <recommendedName>
        <fullName evidence="1">DZANK-type domain-containing protein</fullName>
    </recommendedName>
</protein>
<sequence length="130" mass="14354">MEQGLNTNELKEKRLNLLVALGEETHNLIRGGNITISDKLKSLSEEIKKVDIQISKSSNAVDISCCPQCREALQADAVFCSKCGFAVKEYFAAYVAKCHCCSTPMKAEQNYCVVCGTKQNSHFSLEKSVE</sequence>
<evidence type="ECO:0000313" key="3">
    <source>
        <dbReference type="Proteomes" id="UP000008467"/>
    </source>
</evidence>
<evidence type="ECO:0000313" key="2">
    <source>
        <dbReference type="EMBL" id="ADZ82043.1"/>
    </source>
</evidence>
<dbReference type="KEGG" id="cle:Clole_0296"/>
<dbReference type="eggNOG" id="ENOG5033NN8">
    <property type="taxonomic scope" value="Bacteria"/>
</dbReference>